<comment type="caution">
    <text evidence="2">The sequence shown here is derived from an EMBL/GenBank/DDBJ whole genome shotgun (WGS) entry which is preliminary data.</text>
</comment>
<gene>
    <name evidence="2" type="ORF">ABS765_14745</name>
</gene>
<proteinExistence type="predicted"/>
<keyword evidence="3" id="KW-1185">Reference proteome</keyword>
<dbReference type="EMBL" id="JBELPY010000011">
    <property type="protein sequence ID" value="MFL9835283.1"/>
    <property type="molecule type" value="Genomic_DNA"/>
</dbReference>
<evidence type="ECO:0000313" key="3">
    <source>
        <dbReference type="Proteomes" id="UP001629058"/>
    </source>
</evidence>
<feature type="signal peptide" evidence="1">
    <location>
        <begin position="1"/>
        <end position="20"/>
    </location>
</feature>
<protein>
    <submittedName>
        <fullName evidence="2">GLPGLI family protein</fullName>
    </submittedName>
</protein>
<dbReference type="RefSeq" id="WP_408091872.1">
    <property type="nucleotide sequence ID" value="NZ_JBELPY010000011.1"/>
</dbReference>
<name>A0ABW8Y5N3_9FLAO</name>
<evidence type="ECO:0000256" key="1">
    <source>
        <dbReference type="SAM" id="SignalP"/>
    </source>
</evidence>
<organism evidence="2 3">
    <name type="scientific">Chryseobacterium terrae</name>
    <dbReference type="NCBI Taxonomy" id="3163299"/>
    <lineage>
        <taxon>Bacteria</taxon>
        <taxon>Pseudomonadati</taxon>
        <taxon>Bacteroidota</taxon>
        <taxon>Flavobacteriia</taxon>
        <taxon>Flavobacteriales</taxon>
        <taxon>Weeksellaceae</taxon>
        <taxon>Chryseobacterium group</taxon>
        <taxon>Chryseobacterium</taxon>
    </lineage>
</organism>
<dbReference type="Proteomes" id="UP001629058">
    <property type="component" value="Unassembled WGS sequence"/>
</dbReference>
<keyword evidence="1" id="KW-0732">Signal</keyword>
<feature type="chain" id="PRO_5046756425" evidence="1">
    <location>
        <begin position="21"/>
        <end position="278"/>
    </location>
</feature>
<dbReference type="Pfam" id="PF09697">
    <property type="entry name" value="Porph_ging"/>
    <property type="match status" value="1"/>
</dbReference>
<dbReference type="InterPro" id="IPR005901">
    <property type="entry name" value="GLPGLI"/>
</dbReference>
<reference evidence="2 3" key="1">
    <citation type="submission" date="2024-06" db="EMBL/GenBank/DDBJ databases">
        <authorList>
            <person name="Kaempfer P."/>
            <person name="Viver T."/>
        </authorList>
    </citation>
    <scope>NUCLEOTIDE SEQUENCE [LARGE SCALE GENOMIC DNA]</scope>
    <source>
        <strain evidence="2 3">ST-37</strain>
    </source>
</reference>
<accession>A0ABW8Y5N3</accession>
<dbReference type="NCBIfam" id="TIGR01200">
    <property type="entry name" value="GLPGLI"/>
    <property type="match status" value="1"/>
</dbReference>
<sequence>MKFKLLIIAFSLMAFSKAFSQSYKIIYDFKWKTETHSKDYNSELTVLLKNNEKSYFESLAKFKYDSIKTNLVNQGSRSFPSPKQQWKLQTLVSKDLKSQTTITEENFFDKVYLTTYHCKPEWKILQEKTKLFNYNVQKAETNFGGRKWIAWFTNELPTSDGPYKFYGLPGLILKIADSEENFIFEIKGLIKEQNNIEGRNAYTAKVNFTPKQWETFWSKYQKDPSMIFANLNSPNNTFTYVYHGLNIDSKEAKEMYNKTEKEKIDIFKIPIETKSCEQ</sequence>
<evidence type="ECO:0000313" key="2">
    <source>
        <dbReference type="EMBL" id="MFL9835283.1"/>
    </source>
</evidence>